<evidence type="ECO:0000259" key="8">
    <source>
        <dbReference type="PROSITE" id="PS50222"/>
    </source>
</evidence>
<accession>A0A812WI39</accession>
<keyword evidence="2 7" id="KW-0812">Transmembrane</keyword>
<dbReference type="Pfam" id="PF00520">
    <property type="entry name" value="Ion_trans"/>
    <property type="match status" value="1"/>
</dbReference>
<dbReference type="Pfam" id="PF13202">
    <property type="entry name" value="EF-hand_5"/>
    <property type="match status" value="1"/>
</dbReference>
<name>A0A812WI39_SYMPI</name>
<dbReference type="Gene3D" id="1.10.287.70">
    <property type="match status" value="1"/>
</dbReference>
<dbReference type="Gene3D" id="1.10.238.10">
    <property type="entry name" value="EF-hand"/>
    <property type="match status" value="1"/>
</dbReference>
<dbReference type="PROSITE" id="PS00018">
    <property type="entry name" value="EF_HAND_1"/>
    <property type="match status" value="1"/>
</dbReference>
<feature type="region of interest" description="Disordered" evidence="6">
    <location>
        <begin position="23"/>
        <end position="48"/>
    </location>
</feature>
<feature type="transmembrane region" description="Helical" evidence="7">
    <location>
        <begin position="297"/>
        <end position="316"/>
    </location>
</feature>
<feature type="transmembrane region" description="Helical" evidence="7">
    <location>
        <begin position="116"/>
        <end position="138"/>
    </location>
</feature>
<evidence type="ECO:0000313" key="9">
    <source>
        <dbReference type="EMBL" id="CAE7669395.1"/>
    </source>
</evidence>
<comment type="subcellular location">
    <subcellularLocation>
        <location evidence="1">Membrane</location>
        <topology evidence="1">Multi-pass membrane protein</topology>
    </subcellularLocation>
</comment>
<evidence type="ECO:0000256" key="5">
    <source>
        <dbReference type="ARBA" id="ARBA00023136"/>
    </source>
</evidence>
<proteinExistence type="predicted"/>
<dbReference type="SUPFAM" id="SSF47473">
    <property type="entry name" value="EF-hand"/>
    <property type="match status" value="1"/>
</dbReference>
<sequence>MQAADLLGALDITPSQERESPYDVFRANSFDRSNRSEQDDSYETDTGLFDSRPWHERFASRLQSTAFEGIIAVALLLNVLWMAAQLQVHGGVLGDALSPTSTVDLTKPVSTPLDPVFMAGDTIFATFFAIEVMVRIIFLRIEFWKVWSNYVDVVVSAAAIFQVALEYTNSLPINLGLLRLIRIGKLARPIRMITMTSVLASLQLLIKCVAGSTNILFWSMCLLFFLQCVAGMVLGTLCRDYIADPGYRLELRQEVFAYYGTFTRAILTMFEVLFANWGPPCRVLVEDINEWFSVFFLLYRCVFGFSVLNVVSAVFVQQAMKVASTDEEIAFKQKERDLAIYTKRVKTLFQTVDDSGDGSINYEEFSKLVQSPKLQFFMSQLDLEYHDLLSLFEFLDDGDGQITLTEFIDGAARLKGGAKAVDIWRIETKLEVLFQEVLQATAAIRGRRTSVQDVFDNSKFKRIQTTSGA</sequence>
<gene>
    <name evidence="9" type="primary">Catsper1</name>
    <name evidence="9" type="ORF">SPIL2461_LOCUS18420</name>
</gene>
<dbReference type="GO" id="GO:0005248">
    <property type="term" value="F:voltage-gated sodium channel activity"/>
    <property type="evidence" value="ECO:0007669"/>
    <property type="project" value="TreeGrafter"/>
</dbReference>
<evidence type="ECO:0000256" key="6">
    <source>
        <dbReference type="SAM" id="MobiDB-lite"/>
    </source>
</evidence>
<keyword evidence="4 7" id="KW-1133">Transmembrane helix</keyword>
<dbReference type="EMBL" id="CAJNIZ010043805">
    <property type="protein sequence ID" value="CAE7669395.1"/>
    <property type="molecule type" value="Genomic_DNA"/>
</dbReference>
<feature type="transmembrane region" description="Helical" evidence="7">
    <location>
        <begin position="256"/>
        <end position="277"/>
    </location>
</feature>
<keyword evidence="10" id="KW-1185">Reference proteome</keyword>
<evidence type="ECO:0000256" key="4">
    <source>
        <dbReference type="ARBA" id="ARBA00022989"/>
    </source>
</evidence>
<dbReference type="InterPro" id="IPR018247">
    <property type="entry name" value="EF_Hand_1_Ca_BS"/>
</dbReference>
<evidence type="ECO:0000256" key="2">
    <source>
        <dbReference type="ARBA" id="ARBA00022692"/>
    </source>
</evidence>
<dbReference type="PANTHER" id="PTHR10037:SF62">
    <property type="entry name" value="SODIUM CHANNEL PROTEIN 60E"/>
    <property type="match status" value="1"/>
</dbReference>
<feature type="transmembrane region" description="Helical" evidence="7">
    <location>
        <begin position="215"/>
        <end position="235"/>
    </location>
</feature>
<evidence type="ECO:0000256" key="1">
    <source>
        <dbReference type="ARBA" id="ARBA00004141"/>
    </source>
</evidence>
<keyword evidence="3" id="KW-0106">Calcium</keyword>
<dbReference type="GO" id="GO:0001518">
    <property type="term" value="C:voltage-gated sodium channel complex"/>
    <property type="evidence" value="ECO:0007669"/>
    <property type="project" value="TreeGrafter"/>
</dbReference>
<organism evidence="9 10">
    <name type="scientific">Symbiodinium pilosum</name>
    <name type="common">Dinoflagellate</name>
    <dbReference type="NCBI Taxonomy" id="2952"/>
    <lineage>
        <taxon>Eukaryota</taxon>
        <taxon>Sar</taxon>
        <taxon>Alveolata</taxon>
        <taxon>Dinophyceae</taxon>
        <taxon>Suessiales</taxon>
        <taxon>Symbiodiniaceae</taxon>
        <taxon>Symbiodinium</taxon>
    </lineage>
</organism>
<dbReference type="InterPro" id="IPR005821">
    <property type="entry name" value="Ion_trans_dom"/>
</dbReference>
<feature type="domain" description="EF-hand" evidence="8">
    <location>
        <begin position="340"/>
        <end position="375"/>
    </location>
</feature>
<protein>
    <submittedName>
        <fullName evidence="9">Catsper1 protein</fullName>
    </submittedName>
</protein>
<evidence type="ECO:0000313" key="10">
    <source>
        <dbReference type="Proteomes" id="UP000649617"/>
    </source>
</evidence>
<dbReference type="Gene3D" id="1.20.120.350">
    <property type="entry name" value="Voltage-gated potassium channels. Chain C"/>
    <property type="match status" value="1"/>
</dbReference>
<dbReference type="OrthoDB" id="440408at2759"/>
<dbReference type="PANTHER" id="PTHR10037">
    <property type="entry name" value="VOLTAGE-GATED CATION CHANNEL CALCIUM AND SODIUM"/>
    <property type="match status" value="1"/>
</dbReference>
<comment type="caution">
    <text evidence="9">The sequence shown here is derived from an EMBL/GenBank/DDBJ whole genome shotgun (WGS) entry which is preliminary data.</text>
</comment>
<evidence type="ECO:0000256" key="7">
    <source>
        <dbReference type="SAM" id="Phobius"/>
    </source>
</evidence>
<dbReference type="InterPro" id="IPR043203">
    <property type="entry name" value="VGCC_Ca_Na"/>
</dbReference>
<dbReference type="SMART" id="SM00054">
    <property type="entry name" value="EFh"/>
    <property type="match status" value="2"/>
</dbReference>
<dbReference type="SUPFAM" id="SSF81324">
    <property type="entry name" value="Voltage-gated potassium channels"/>
    <property type="match status" value="1"/>
</dbReference>
<keyword evidence="5 7" id="KW-0472">Membrane</keyword>
<dbReference type="InterPro" id="IPR011992">
    <property type="entry name" value="EF-hand-dom_pair"/>
</dbReference>
<dbReference type="AlphaFoldDB" id="A0A812WI39"/>
<dbReference type="InterPro" id="IPR027359">
    <property type="entry name" value="Volt_channel_dom_sf"/>
</dbReference>
<dbReference type="CDD" id="cd00051">
    <property type="entry name" value="EFh"/>
    <property type="match status" value="1"/>
</dbReference>
<evidence type="ECO:0000256" key="3">
    <source>
        <dbReference type="ARBA" id="ARBA00022837"/>
    </source>
</evidence>
<dbReference type="PROSITE" id="PS50222">
    <property type="entry name" value="EF_HAND_2"/>
    <property type="match status" value="1"/>
</dbReference>
<dbReference type="InterPro" id="IPR002048">
    <property type="entry name" value="EF_hand_dom"/>
</dbReference>
<dbReference type="Proteomes" id="UP000649617">
    <property type="component" value="Unassembled WGS sequence"/>
</dbReference>
<feature type="transmembrane region" description="Helical" evidence="7">
    <location>
        <begin position="65"/>
        <end position="84"/>
    </location>
</feature>
<dbReference type="GO" id="GO:0005509">
    <property type="term" value="F:calcium ion binding"/>
    <property type="evidence" value="ECO:0007669"/>
    <property type="project" value="InterPro"/>
</dbReference>
<reference evidence="9" key="1">
    <citation type="submission" date="2021-02" db="EMBL/GenBank/DDBJ databases">
        <authorList>
            <person name="Dougan E. K."/>
            <person name="Rhodes N."/>
            <person name="Thang M."/>
            <person name="Chan C."/>
        </authorList>
    </citation>
    <scope>NUCLEOTIDE SEQUENCE</scope>
</reference>